<evidence type="ECO:0000256" key="2">
    <source>
        <dbReference type="ARBA" id="ARBA00022692"/>
    </source>
</evidence>
<dbReference type="PANTHER" id="PTHR21576:SF112">
    <property type="entry name" value="NODULIN-LIKE _ MAJOR FACILITATOR SUPERFAMILY PROTEIN"/>
    <property type="match status" value="1"/>
</dbReference>
<dbReference type="PANTHER" id="PTHR21576">
    <property type="entry name" value="UNCHARACTERIZED NODULIN-LIKE PROTEIN"/>
    <property type="match status" value="1"/>
</dbReference>
<evidence type="ECO:0000259" key="6">
    <source>
        <dbReference type="Pfam" id="PF06813"/>
    </source>
</evidence>
<keyword evidence="2 5" id="KW-0812">Transmembrane</keyword>
<dbReference type="GO" id="GO:0016020">
    <property type="term" value="C:membrane"/>
    <property type="evidence" value="ECO:0007669"/>
    <property type="project" value="UniProtKB-SubCell"/>
</dbReference>
<feature type="transmembrane region" description="Helical" evidence="5">
    <location>
        <begin position="114"/>
        <end position="140"/>
    </location>
</feature>
<evidence type="ECO:0000256" key="4">
    <source>
        <dbReference type="ARBA" id="ARBA00023136"/>
    </source>
</evidence>
<dbReference type="EMBL" id="QGKW02001911">
    <property type="protein sequence ID" value="KAF2569307.1"/>
    <property type="molecule type" value="Genomic_DNA"/>
</dbReference>
<dbReference type="InterPro" id="IPR010658">
    <property type="entry name" value="Nodulin-like"/>
</dbReference>
<dbReference type="Pfam" id="PF06813">
    <property type="entry name" value="Nodulin-like"/>
    <property type="match status" value="1"/>
</dbReference>
<reference evidence="7" key="1">
    <citation type="submission" date="2019-12" db="EMBL/GenBank/DDBJ databases">
        <title>Genome sequencing and annotation of Brassica cretica.</title>
        <authorList>
            <person name="Studholme D.J."/>
            <person name="Sarris P.F."/>
        </authorList>
    </citation>
    <scope>NUCLEOTIDE SEQUENCE</scope>
    <source>
        <strain evidence="7">PFS-001/15</strain>
        <tissue evidence="7">Leaf</tissue>
    </source>
</reference>
<feature type="transmembrane region" description="Helical" evidence="5">
    <location>
        <begin position="146"/>
        <end position="168"/>
    </location>
</feature>
<dbReference type="InterPro" id="IPR036259">
    <property type="entry name" value="MFS_trans_sf"/>
</dbReference>
<feature type="transmembrane region" description="Helical" evidence="5">
    <location>
        <begin position="54"/>
        <end position="72"/>
    </location>
</feature>
<comment type="caution">
    <text evidence="7">The sequence shown here is derived from an EMBL/GenBank/DDBJ whole genome shotgun (WGS) entry which is preliminary data.</text>
</comment>
<name>A0A8S9IJQ6_BRACR</name>
<evidence type="ECO:0000256" key="3">
    <source>
        <dbReference type="ARBA" id="ARBA00022989"/>
    </source>
</evidence>
<feature type="transmembrane region" description="Helical" evidence="5">
    <location>
        <begin position="180"/>
        <end position="199"/>
    </location>
</feature>
<dbReference type="Proteomes" id="UP000712281">
    <property type="component" value="Unassembled WGS sequence"/>
</dbReference>
<proteinExistence type="predicted"/>
<dbReference type="AlphaFoldDB" id="A0A8S9IJQ6"/>
<protein>
    <recommendedName>
        <fullName evidence="6">Nodulin-like domain-containing protein</fullName>
    </recommendedName>
</protein>
<evidence type="ECO:0000313" key="7">
    <source>
        <dbReference type="EMBL" id="KAF2569307.1"/>
    </source>
</evidence>
<feature type="transmembrane region" description="Helical" evidence="5">
    <location>
        <begin position="15"/>
        <end position="33"/>
    </location>
</feature>
<keyword evidence="4 5" id="KW-0472">Membrane</keyword>
<accession>A0A8S9IJQ6</accession>
<dbReference type="SUPFAM" id="SSF103473">
    <property type="entry name" value="MFS general substrate transporter"/>
    <property type="match status" value="1"/>
</dbReference>
<evidence type="ECO:0000256" key="1">
    <source>
        <dbReference type="ARBA" id="ARBA00004141"/>
    </source>
</evidence>
<gene>
    <name evidence="7" type="ORF">F2Q68_00027926</name>
</gene>
<sequence>MEIANTKWVAAAASIWIQSFSGASYTFGIYSSLLKSSQSYDQSTLDTVSVCKDIGANVGILSGLFYTAVASGRSGNGRFFSGPWVVIFVGLLQWFVGYGFIWMATSGVIERPPVAVMCFFMFLAGHCQPFFNTAIVVTAVRNFSDYGGTAVGIMKGYIGLSGAVLVQMYHIFCKGDPTNYLLLLAVVPSLLILTTMPFVRTYDTVIANDKKHLNGSNAPVYSEVQSSRINNALPLPSVLKGAFKIVEGPASSATGHPDEIVKLFLGLYGQPSVSVVPDQSAAASGEKLRSVLFCLVVRRLVDTMRVLKEAPFTGSVVNSFFELDLPGSPKALDEDEIELLDKLEMAAVAA</sequence>
<comment type="subcellular location">
    <subcellularLocation>
        <location evidence="1">Membrane</location>
        <topology evidence="1">Multi-pass membrane protein</topology>
    </subcellularLocation>
</comment>
<keyword evidence="3 5" id="KW-1133">Transmembrane helix</keyword>
<evidence type="ECO:0000256" key="5">
    <source>
        <dbReference type="SAM" id="Phobius"/>
    </source>
</evidence>
<feature type="domain" description="Nodulin-like" evidence="6">
    <location>
        <begin position="7"/>
        <end position="212"/>
    </location>
</feature>
<feature type="transmembrane region" description="Helical" evidence="5">
    <location>
        <begin position="84"/>
        <end position="102"/>
    </location>
</feature>
<evidence type="ECO:0000313" key="8">
    <source>
        <dbReference type="Proteomes" id="UP000712281"/>
    </source>
</evidence>
<organism evidence="7 8">
    <name type="scientific">Brassica cretica</name>
    <name type="common">Mustard</name>
    <dbReference type="NCBI Taxonomy" id="69181"/>
    <lineage>
        <taxon>Eukaryota</taxon>
        <taxon>Viridiplantae</taxon>
        <taxon>Streptophyta</taxon>
        <taxon>Embryophyta</taxon>
        <taxon>Tracheophyta</taxon>
        <taxon>Spermatophyta</taxon>
        <taxon>Magnoliopsida</taxon>
        <taxon>eudicotyledons</taxon>
        <taxon>Gunneridae</taxon>
        <taxon>Pentapetalae</taxon>
        <taxon>rosids</taxon>
        <taxon>malvids</taxon>
        <taxon>Brassicales</taxon>
        <taxon>Brassicaceae</taxon>
        <taxon>Brassiceae</taxon>
        <taxon>Brassica</taxon>
    </lineage>
</organism>